<feature type="coiled-coil region" evidence="7">
    <location>
        <begin position="124"/>
        <end position="151"/>
    </location>
</feature>
<evidence type="ECO:0000256" key="6">
    <source>
        <dbReference type="ARBA" id="ARBA00022840"/>
    </source>
</evidence>
<accession>A0A1Y1LIM4</accession>
<dbReference type="GO" id="GO:0006955">
    <property type="term" value="P:immune response"/>
    <property type="evidence" value="ECO:0007669"/>
    <property type="project" value="TreeGrafter"/>
</dbReference>
<evidence type="ECO:0000256" key="8">
    <source>
        <dbReference type="SAM" id="MobiDB-lite"/>
    </source>
</evidence>
<evidence type="ECO:0008006" key="10">
    <source>
        <dbReference type="Google" id="ProtNLM"/>
    </source>
</evidence>
<keyword evidence="4" id="KW-0547">Nucleotide-binding</keyword>
<dbReference type="EMBL" id="GEZM01058206">
    <property type="protein sequence ID" value="JAV71795.1"/>
    <property type="molecule type" value="Transcribed_RNA"/>
</dbReference>
<sequence length="171" mass="19473">MCDCPTAGVITTHETRKSWIIFNENTTHIGSRSTVQTEVQNSIPPEAPDSPDPNLDNMYLLLDPHLRPATPDLDDPSSVSLFEEHKQLAQEYLKVQTELAYLSQRKTKLQETQSLEQQRQRKTIEQLQSEKQALILLKKSLEKQKELLTANIGRPPSDGWVLVPRSDESEL</sequence>
<feature type="region of interest" description="Disordered" evidence="8">
    <location>
        <begin position="32"/>
        <end position="54"/>
    </location>
</feature>
<evidence type="ECO:0000313" key="9">
    <source>
        <dbReference type="EMBL" id="JAV71795.1"/>
    </source>
</evidence>
<evidence type="ECO:0000256" key="2">
    <source>
        <dbReference type="ARBA" id="ARBA00022527"/>
    </source>
</evidence>
<dbReference type="KEGG" id="ppyr:116179659"/>
<reference evidence="9" key="1">
    <citation type="journal article" date="2016" name="Sci. Rep.">
        <title>Molecular characterization of firefly nuptial gifts: a multi-omics approach sheds light on postcopulatory sexual selection.</title>
        <authorList>
            <person name="Al-Wathiqui N."/>
            <person name="Fallon T.R."/>
            <person name="South A."/>
            <person name="Weng J.K."/>
            <person name="Lewis S.M."/>
        </authorList>
    </citation>
    <scope>NUCLEOTIDE SEQUENCE</scope>
</reference>
<evidence type="ECO:0000256" key="7">
    <source>
        <dbReference type="SAM" id="Coils"/>
    </source>
</evidence>
<dbReference type="PANTHER" id="PTHR46716">
    <property type="entry name" value="MITOGEN-ACTIVATED PROTEIN KINASE KINASE KINASE 7"/>
    <property type="match status" value="1"/>
</dbReference>
<dbReference type="GO" id="GO:0043123">
    <property type="term" value="P:positive regulation of canonical NF-kappaB signal transduction"/>
    <property type="evidence" value="ECO:0007669"/>
    <property type="project" value="TreeGrafter"/>
</dbReference>
<dbReference type="GeneID" id="116179659"/>
<dbReference type="PANTHER" id="PTHR46716:SF1">
    <property type="entry name" value="MITOGEN-ACTIVATED PROTEIN KINASE KINASE KINASE 7"/>
    <property type="match status" value="1"/>
</dbReference>
<dbReference type="AlphaFoldDB" id="A0A1Y1LIM4"/>
<name>A0A1Y1LIM4_PHOPY</name>
<dbReference type="GO" id="GO:0004709">
    <property type="term" value="F:MAP kinase kinase kinase activity"/>
    <property type="evidence" value="ECO:0007669"/>
    <property type="project" value="TreeGrafter"/>
</dbReference>
<organism evidence="9">
    <name type="scientific">Photinus pyralis</name>
    <name type="common">Common eastern firefly</name>
    <name type="synonym">Lampyris pyralis</name>
    <dbReference type="NCBI Taxonomy" id="7054"/>
    <lineage>
        <taxon>Eukaryota</taxon>
        <taxon>Metazoa</taxon>
        <taxon>Ecdysozoa</taxon>
        <taxon>Arthropoda</taxon>
        <taxon>Hexapoda</taxon>
        <taxon>Insecta</taxon>
        <taxon>Pterygota</taxon>
        <taxon>Neoptera</taxon>
        <taxon>Endopterygota</taxon>
        <taxon>Coleoptera</taxon>
        <taxon>Polyphaga</taxon>
        <taxon>Elateriformia</taxon>
        <taxon>Elateroidea</taxon>
        <taxon>Lampyridae</taxon>
        <taxon>Lampyrinae</taxon>
        <taxon>Photinus</taxon>
    </lineage>
</organism>
<evidence type="ECO:0000256" key="4">
    <source>
        <dbReference type="ARBA" id="ARBA00022741"/>
    </source>
</evidence>
<dbReference type="GO" id="GO:0007254">
    <property type="term" value="P:JNK cascade"/>
    <property type="evidence" value="ECO:0007669"/>
    <property type="project" value="TreeGrafter"/>
</dbReference>
<keyword evidence="5" id="KW-0418">Kinase</keyword>
<evidence type="ECO:0000256" key="3">
    <source>
        <dbReference type="ARBA" id="ARBA00022679"/>
    </source>
</evidence>
<dbReference type="OrthoDB" id="8866809at2759"/>
<keyword evidence="6" id="KW-0067">ATP-binding</keyword>
<keyword evidence="7" id="KW-0175">Coiled coil</keyword>
<evidence type="ECO:0000256" key="5">
    <source>
        <dbReference type="ARBA" id="ARBA00022777"/>
    </source>
</evidence>
<keyword evidence="2" id="KW-0723">Serine/threonine-protein kinase</keyword>
<evidence type="ECO:0000256" key="1">
    <source>
        <dbReference type="ARBA" id="ARBA00006529"/>
    </source>
</evidence>
<dbReference type="RefSeq" id="XP_031355328.1">
    <property type="nucleotide sequence ID" value="XM_031499468.1"/>
</dbReference>
<feature type="compositionally biased region" description="Polar residues" evidence="8">
    <location>
        <begin position="32"/>
        <end position="43"/>
    </location>
</feature>
<proteinExistence type="inferred from homology"/>
<protein>
    <recommendedName>
        <fullName evidence="10">Mitogen-activated protein kinase kinase kinase</fullName>
    </recommendedName>
</protein>
<keyword evidence="3" id="KW-0808">Transferase</keyword>
<comment type="similarity">
    <text evidence="1">Belongs to the protein kinase superfamily. STE Ser/Thr protein kinase family. MAP kinase kinase kinase subfamily.</text>
</comment>
<dbReference type="GO" id="GO:0005524">
    <property type="term" value="F:ATP binding"/>
    <property type="evidence" value="ECO:0007669"/>
    <property type="project" value="UniProtKB-KW"/>
</dbReference>